<dbReference type="AlphaFoldDB" id="A0A6S6TQP2"/>
<dbReference type="EMBL" id="CACVAS010000117">
    <property type="protein sequence ID" value="CAA6823182.1"/>
    <property type="molecule type" value="Genomic_DNA"/>
</dbReference>
<dbReference type="Pfam" id="PF10985">
    <property type="entry name" value="DUF2805"/>
    <property type="match status" value="1"/>
</dbReference>
<accession>A0A6S6TQP2</accession>
<organism evidence="1">
    <name type="scientific">uncultured Sulfurovum sp</name>
    <dbReference type="NCBI Taxonomy" id="269237"/>
    <lineage>
        <taxon>Bacteria</taxon>
        <taxon>Pseudomonadati</taxon>
        <taxon>Campylobacterota</taxon>
        <taxon>Epsilonproteobacteria</taxon>
        <taxon>Campylobacterales</taxon>
        <taxon>Sulfurovaceae</taxon>
        <taxon>Sulfurovum</taxon>
        <taxon>environmental samples</taxon>
    </lineage>
</organism>
<reference evidence="1" key="1">
    <citation type="submission" date="2020-01" db="EMBL/GenBank/DDBJ databases">
        <authorList>
            <person name="Meier V. D."/>
            <person name="Meier V D."/>
        </authorList>
    </citation>
    <scope>NUCLEOTIDE SEQUENCE</scope>
    <source>
        <strain evidence="1">HLG_WM_MAG_01</strain>
    </source>
</reference>
<evidence type="ECO:0000313" key="1">
    <source>
        <dbReference type="EMBL" id="CAA6823182.1"/>
    </source>
</evidence>
<proteinExistence type="predicted"/>
<protein>
    <submittedName>
        <fullName evidence="1">TIGR03643 family protein</fullName>
    </submittedName>
</protein>
<dbReference type="NCBIfam" id="TIGR03643">
    <property type="entry name" value="TIGR03643 family protein"/>
    <property type="match status" value="1"/>
</dbReference>
<dbReference type="InterPro" id="IPR019882">
    <property type="entry name" value="CHP03643"/>
</dbReference>
<gene>
    <name evidence="1" type="ORF">HELGO_WM887</name>
</gene>
<name>A0A6S6TQP2_9BACT</name>
<sequence length="149" mass="17946">MVKKWQIVIFLNEQKKYTNHLRFTVRYNMIKLEFNEPHITNDKALVSEEDTAKSKTKQPLIKKPIKPLINKDTLNDGDYNRIVEMAWQDRTHFDIIHTQYGLSENEIKKLMRKLLSPSSFKRWRKRVQGRKTKHEKLCAHKPTRFQGPW</sequence>